<dbReference type="AlphaFoldDB" id="A0A9P8LDM5"/>
<evidence type="ECO:0000256" key="1">
    <source>
        <dbReference type="SAM" id="MobiDB-lite"/>
    </source>
</evidence>
<comment type="caution">
    <text evidence="2">The sequence shown here is derived from an EMBL/GenBank/DDBJ whole genome shotgun (WGS) entry which is preliminary data.</text>
</comment>
<feature type="compositionally biased region" description="Basic residues" evidence="1">
    <location>
        <begin position="77"/>
        <end position="90"/>
    </location>
</feature>
<proteinExistence type="predicted"/>
<evidence type="ECO:0000313" key="2">
    <source>
        <dbReference type="EMBL" id="KAH0562055.1"/>
    </source>
</evidence>
<keyword evidence="3" id="KW-1185">Reference proteome</keyword>
<sequence length="109" mass="12496">MKKYLSRPIKDSNLKFLKDYLLALLLSSKRMAIKDHFLLSIKKVLEKVREAEEETACKKKTKVTKATENVTEASQCSRKHKHQKHLQKMKKSPSMTVLAIATAMLVVVL</sequence>
<dbReference type="Proteomes" id="UP000750711">
    <property type="component" value="Unassembled WGS sequence"/>
</dbReference>
<organism evidence="2 3">
    <name type="scientific">Trichoglossum hirsutum</name>
    <dbReference type="NCBI Taxonomy" id="265104"/>
    <lineage>
        <taxon>Eukaryota</taxon>
        <taxon>Fungi</taxon>
        <taxon>Dikarya</taxon>
        <taxon>Ascomycota</taxon>
        <taxon>Pezizomycotina</taxon>
        <taxon>Geoglossomycetes</taxon>
        <taxon>Geoglossales</taxon>
        <taxon>Geoglossaceae</taxon>
        <taxon>Trichoglossum</taxon>
    </lineage>
</organism>
<evidence type="ECO:0000313" key="3">
    <source>
        <dbReference type="Proteomes" id="UP000750711"/>
    </source>
</evidence>
<protein>
    <submittedName>
        <fullName evidence="2">Uncharacterized protein</fullName>
    </submittedName>
</protein>
<dbReference type="EMBL" id="JAGHQM010000420">
    <property type="protein sequence ID" value="KAH0562055.1"/>
    <property type="molecule type" value="Genomic_DNA"/>
</dbReference>
<gene>
    <name evidence="2" type="ORF">GP486_003239</name>
</gene>
<reference evidence="2" key="1">
    <citation type="submission" date="2021-03" db="EMBL/GenBank/DDBJ databases">
        <title>Comparative genomics and phylogenomic investigation of the class Geoglossomycetes provide insights into ecological specialization and systematics.</title>
        <authorList>
            <person name="Melie T."/>
            <person name="Pirro S."/>
            <person name="Miller A.N."/>
            <person name="Quandt A."/>
        </authorList>
    </citation>
    <scope>NUCLEOTIDE SEQUENCE</scope>
    <source>
        <strain evidence="2">CAQ_001_2017</strain>
    </source>
</reference>
<accession>A0A9P8LDM5</accession>
<feature type="region of interest" description="Disordered" evidence="1">
    <location>
        <begin position="71"/>
        <end position="90"/>
    </location>
</feature>
<name>A0A9P8LDM5_9PEZI</name>